<feature type="non-terminal residue" evidence="3">
    <location>
        <position position="1"/>
    </location>
</feature>
<accession>A0A9R1TQT8</accession>
<proteinExistence type="predicted"/>
<feature type="compositionally biased region" description="Low complexity" evidence="1">
    <location>
        <begin position="371"/>
        <end position="387"/>
    </location>
</feature>
<gene>
    <name evidence="3" type="primary">LOC105272830</name>
</gene>
<evidence type="ECO:0000313" key="3">
    <source>
        <dbReference type="RefSeq" id="XP_011313356.1"/>
    </source>
</evidence>
<feature type="compositionally biased region" description="Basic and acidic residues" evidence="1">
    <location>
        <begin position="322"/>
        <end position="333"/>
    </location>
</feature>
<feature type="region of interest" description="Disordered" evidence="1">
    <location>
        <begin position="1"/>
        <end position="49"/>
    </location>
</feature>
<name>A0A9R1TQT8_9HYME</name>
<dbReference type="AlphaFoldDB" id="A0A9R1TQT8"/>
<feature type="compositionally biased region" description="Low complexity" evidence="1">
    <location>
        <begin position="133"/>
        <end position="156"/>
    </location>
</feature>
<feature type="region of interest" description="Disordered" evidence="1">
    <location>
        <begin position="70"/>
        <end position="359"/>
    </location>
</feature>
<feature type="compositionally biased region" description="Acidic residues" evidence="1">
    <location>
        <begin position="70"/>
        <end position="82"/>
    </location>
</feature>
<feature type="region of interest" description="Disordered" evidence="1">
    <location>
        <begin position="371"/>
        <end position="429"/>
    </location>
</feature>
<evidence type="ECO:0000313" key="2">
    <source>
        <dbReference type="Proteomes" id="UP000694866"/>
    </source>
</evidence>
<sequence length="429" mass="45763">TTTITETPAPRAENAAPAVDLTESTPPSSPPGQEIKEEPSLLTSQQRAARNAEVALESILFPEGIPVELEDMVLPDHDDDGAQDPPQRGPLSPVVVLERLPRPEGPQSQPAREAPIYLQDYWDPAHPTVEIGSSSASSSSSSSSSCSSCSRCSSKSGNSTIRSPGPAGDPATPRPSEGEGPDSTPAPSIQSAATEFIDLGPLEELSLPSTVPAAESPPPALSHPENELATPHPPPTDPRAGEKTPPHPLLTPAGGRTAGPSSKPAETSTAKPPPVSTTSSARPRPVPRSPPRLHDRRAEKYWAPFERAPIRSAAAGPAYPFPREEERRPRQEDEPPEDSGLRFFWQPPATAPTSRRADYAPEQYGYYTSAAASAPPRPALGRGANARFGPPPPSQATRWSRETIEALRGILDQAQRSQQQSPERRYPPR</sequence>
<dbReference type="OrthoDB" id="7692176at2759"/>
<dbReference type="RefSeq" id="XP_011313356.1">
    <property type="nucleotide sequence ID" value="XM_011315054.1"/>
</dbReference>
<reference evidence="3" key="1">
    <citation type="submission" date="2025-08" db="UniProtKB">
        <authorList>
            <consortium name="RefSeq"/>
        </authorList>
    </citation>
    <scope>IDENTIFICATION</scope>
    <source>
        <strain evidence="3">USDA-PBARC FA_bdor</strain>
        <tissue evidence="3">Whole organism</tissue>
    </source>
</reference>
<keyword evidence="2" id="KW-1185">Reference proteome</keyword>
<dbReference type="KEGG" id="fas:105272830"/>
<organism evidence="2 3">
    <name type="scientific">Fopius arisanus</name>
    <dbReference type="NCBI Taxonomy" id="64838"/>
    <lineage>
        <taxon>Eukaryota</taxon>
        <taxon>Metazoa</taxon>
        <taxon>Ecdysozoa</taxon>
        <taxon>Arthropoda</taxon>
        <taxon>Hexapoda</taxon>
        <taxon>Insecta</taxon>
        <taxon>Pterygota</taxon>
        <taxon>Neoptera</taxon>
        <taxon>Endopterygota</taxon>
        <taxon>Hymenoptera</taxon>
        <taxon>Apocrita</taxon>
        <taxon>Ichneumonoidea</taxon>
        <taxon>Braconidae</taxon>
        <taxon>Opiinae</taxon>
        <taxon>Fopius</taxon>
    </lineage>
</organism>
<dbReference type="GeneID" id="105272830"/>
<protein>
    <submittedName>
        <fullName evidence="3">Vegetative cell wall protein gp1-like</fullName>
    </submittedName>
</protein>
<evidence type="ECO:0000256" key="1">
    <source>
        <dbReference type="SAM" id="MobiDB-lite"/>
    </source>
</evidence>
<dbReference type="Proteomes" id="UP000694866">
    <property type="component" value="Unplaced"/>
</dbReference>